<dbReference type="EMBL" id="JANPWB010000011">
    <property type="protein sequence ID" value="KAJ1126298.1"/>
    <property type="molecule type" value="Genomic_DNA"/>
</dbReference>
<organism evidence="3 4">
    <name type="scientific">Pleurodeles waltl</name>
    <name type="common">Iberian ribbed newt</name>
    <dbReference type="NCBI Taxonomy" id="8319"/>
    <lineage>
        <taxon>Eukaryota</taxon>
        <taxon>Metazoa</taxon>
        <taxon>Chordata</taxon>
        <taxon>Craniata</taxon>
        <taxon>Vertebrata</taxon>
        <taxon>Euteleostomi</taxon>
        <taxon>Amphibia</taxon>
        <taxon>Batrachia</taxon>
        <taxon>Caudata</taxon>
        <taxon>Salamandroidea</taxon>
        <taxon>Salamandridae</taxon>
        <taxon>Pleurodelinae</taxon>
        <taxon>Pleurodeles</taxon>
    </lineage>
</organism>
<feature type="region of interest" description="Disordered" evidence="2">
    <location>
        <begin position="83"/>
        <end position="116"/>
    </location>
</feature>
<evidence type="ECO:0000313" key="4">
    <source>
        <dbReference type="Proteomes" id="UP001066276"/>
    </source>
</evidence>
<dbReference type="GO" id="GO:0005634">
    <property type="term" value="C:nucleus"/>
    <property type="evidence" value="ECO:0007669"/>
    <property type="project" value="TreeGrafter"/>
</dbReference>
<dbReference type="PANTHER" id="PTHR28567:SF4">
    <property type="entry name" value="PROTEIN FAM53C"/>
    <property type="match status" value="1"/>
</dbReference>
<gene>
    <name evidence="3" type="ORF">NDU88_004706</name>
</gene>
<name>A0AAV7PKK7_PLEWA</name>
<dbReference type="Proteomes" id="UP001066276">
    <property type="component" value="Chromosome 7"/>
</dbReference>
<comment type="similarity">
    <text evidence="1">Belongs to the FAM53 family.</text>
</comment>
<evidence type="ECO:0000256" key="2">
    <source>
        <dbReference type="SAM" id="MobiDB-lite"/>
    </source>
</evidence>
<reference evidence="3" key="1">
    <citation type="journal article" date="2022" name="bioRxiv">
        <title>Sequencing and chromosome-scale assembly of the giantPleurodeles waltlgenome.</title>
        <authorList>
            <person name="Brown T."/>
            <person name="Elewa A."/>
            <person name="Iarovenko S."/>
            <person name="Subramanian E."/>
            <person name="Araus A.J."/>
            <person name="Petzold A."/>
            <person name="Susuki M."/>
            <person name="Suzuki K.-i.T."/>
            <person name="Hayashi T."/>
            <person name="Toyoda A."/>
            <person name="Oliveira C."/>
            <person name="Osipova E."/>
            <person name="Leigh N.D."/>
            <person name="Simon A."/>
            <person name="Yun M.H."/>
        </authorList>
    </citation>
    <scope>NUCLEOTIDE SEQUENCE</scope>
    <source>
        <strain evidence="3">20211129_DDA</strain>
        <tissue evidence="3">Liver</tissue>
    </source>
</reference>
<evidence type="ECO:0000313" key="3">
    <source>
        <dbReference type="EMBL" id="KAJ1126298.1"/>
    </source>
</evidence>
<dbReference type="Pfam" id="PF15242">
    <property type="entry name" value="FAM53"/>
    <property type="match status" value="1"/>
</dbReference>
<proteinExistence type="inferred from homology"/>
<sequence>MISLITEQLQKQSLEELKCKSFSISLPLPDHPDLEGCSSPIHFMSEDRSWGLLSQRPTTECQECVQRRHHSSLGLHLPLLSRENSPHLRGPSCTPATDTTSTPPAPPSKRHCRSLSVPEDLSRWRPIWRPTSSKVWTPVKRRCNSGGGGGGLTVQAHSPTPQATNLRFHNDPSASFRCIQACSPPFFSLAFCRESPGSCTLSPIGAFSDGAEGPNCFSLQRRFSLSPVLFKDTGQFLPSASSSPSYTPELVRRQHCLPRSQSQPCDLNTRKCGTKRRHEEDVRWHRPSLDFYKMNQKQNVGTLCFFDNSDERSSSSSFLACTGMSPCPSSSPITSCIHVLSEEEEIRRERITSTHSRLFQQDFADLDLNLIEEN</sequence>
<comment type="caution">
    <text evidence="3">The sequence shown here is derived from an EMBL/GenBank/DDBJ whole genome shotgun (WGS) entry which is preliminary data.</text>
</comment>
<protein>
    <recommendedName>
        <fullName evidence="5">Family with sequence similarity 53 member C</fullName>
    </recommendedName>
</protein>
<dbReference type="PANTHER" id="PTHR28567">
    <property type="entry name" value="PROTEIN FAM53A-LIKE ISOFORM X1"/>
    <property type="match status" value="1"/>
</dbReference>
<dbReference type="GO" id="GO:0006606">
    <property type="term" value="P:protein import into nucleus"/>
    <property type="evidence" value="ECO:0007669"/>
    <property type="project" value="TreeGrafter"/>
</dbReference>
<keyword evidence="4" id="KW-1185">Reference proteome</keyword>
<dbReference type="AlphaFoldDB" id="A0AAV7PKK7"/>
<evidence type="ECO:0008006" key="5">
    <source>
        <dbReference type="Google" id="ProtNLM"/>
    </source>
</evidence>
<evidence type="ECO:0000256" key="1">
    <source>
        <dbReference type="ARBA" id="ARBA00010984"/>
    </source>
</evidence>
<dbReference type="InterPro" id="IPR029356">
    <property type="entry name" value="FAM53"/>
</dbReference>
<accession>A0AAV7PKK7</accession>